<sequence length="98" mass="11836">MLNKLKDRWQVDSNLQLFVIFFVFSVSGSLTLFIRKFVFHLIHFDPSWPFLFKVLVYVVTIVPIYQLSLLTLGTLLGQFVFFWRFEKKMLRRFGIRIK</sequence>
<evidence type="ECO:0000313" key="4">
    <source>
        <dbReference type="Proteomes" id="UP000283387"/>
    </source>
</evidence>
<reference evidence="3 4" key="1">
    <citation type="submission" date="2018-09" db="EMBL/GenBank/DDBJ databases">
        <title>Genomic Encyclopedia of Archaeal and Bacterial Type Strains, Phase II (KMG-II): from individual species to whole genera.</title>
        <authorList>
            <person name="Goeker M."/>
        </authorList>
    </citation>
    <scope>NUCLEOTIDE SEQUENCE [LARGE SCALE GENOMIC DNA]</scope>
    <source>
        <strain evidence="3 4">DSM 27148</strain>
    </source>
</reference>
<evidence type="ECO:0000313" key="3">
    <source>
        <dbReference type="EMBL" id="RKD89734.1"/>
    </source>
</evidence>
<accession>A0A419W2T7</accession>
<feature type="transmembrane region" description="Helical" evidence="1">
    <location>
        <begin position="54"/>
        <end position="83"/>
    </location>
</feature>
<comment type="caution">
    <text evidence="3">The sequence shown here is derived from an EMBL/GenBank/DDBJ whole genome shotgun (WGS) entry which is preliminary data.</text>
</comment>
<keyword evidence="4" id="KW-1185">Reference proteome</keyword>
<feature type="domain" description="DUF6787" evidence="2">
    <location>
        <begin position="19"/>
        <end position="95"/>
    </location>
</feature>
<dbReference type="RefSeq" id="WP_120271189.1">
    <property type="nucleotide sequence ID" value="NZ_RAPN01000001.1"/>
</dbReference>
<dbReference type="AlphaFoldDB" id="A0A419W2T7"/>
<dbReference type="EMBL" id="RAPN01000001">
    <property type="protein sequence ID" value="RKD89734.1"/>
    <property type="molecule type" value="Genomic_DNA"/>
</dbReference>
<keyword evidence="1" id="KW-0472">Membrane</keyword>
<evidence type="ECO:0000256" key="1">
    <source>
        <dbReference type="SAM" id="Phobius"/>
    </source>
</evidence>
<protein>
    <recommendedName>
        <fullName evidence="2">DUF6787 domain-containing protein</fullName>
    </recommendedName>
</protein>
<dbReference type="InterPro" id="IPR046714">
    <property type="entry name" value="DUF6787"/>
</dbReference>
<dbReference type="Proteomes" id="UP000283387">
    <property type="component" value="Unassembled WGS sequence"/>
</dbReference>
<dbReference type="OrthoDB" id="1151370at2"/>
<feature type="transmembrane region" description="Helical" evidence="1">
    <location>
        <begin position="15"/>
        <end position="34"/>
    </location>
</feature>
<keyword evidence="1" id="KW-1133">Transmembrane helix</keyword>
<evidence type="ECO:0000259" key="2">
    <source>
        <dbReference type="Pfam" id="PF20584"/>
    </source>
</evidence>
<gene>
    <name evidence="3" type="ORF">BC643_0066</name>
</gene>
<organism evidence="3 4">
    <name type="scientific">Mangrovibacterium diazotrophicum</name>
    <dbReference type="NCBI Taxonomy" id="1261403"/>
    <lineage>
        <taxon>Bacteria</taxon>
        <taxon>Pseudomonadati</taxon>
        <taxon>Bacteroidota</taxon>
        <taxon>Bacteroidia</taxon>
        <taxon>Marinilabiliales</taxon>
        <taxon>Prolixibacteraceae</taxon>
        <taxon>Mangrovibacterium</taxon>
    </lineage>
</organism>
<name>A0A419W2T7_9BACT</name>
<keyword evidence="1" id="KW-0812">Transmembrane</keyword>
<proteinExistence type="predicted"/>
<dbReference type="Pfam" id="PF20584">
    <property type="entry name" value="DUF6787"/>
    <property type="match status" value="1"/>
</dbReference>